<dbReference type="AlphaFoldDB" id="A0A0F7SGK5"/>
<protein>
    <submittedName>
        <fullName evidence="2">Uncharacterized protein</fullName>
    </submittedName>
</protein>
<proteinExistence type="predicted"/>
<organism evidence="2">
    <name type="scientific">Phaffia rhodozyma</name>
    <name type="common">Yeast</name>
    <name type="synonym">Xanthophyllomyces dendrorhous</name>
    <dbReference type="NCBI Taxonomy" id="264483"/>
    <lineage>
        <taxon>Eukaryota</taxon>
        <taxon>Fungi</taxon>
        <taxon>Dikarya</taxon>
        <taxon>Basidiomycota</taxon>
        <taxon>Agaricomycotina</taxon>
        <taxon>Tremellomycetes</taxon>
        <taxon>Cystofilobasidiales</taxon>
        <taxon>Mrakiaceae</taxon>
        <taxon>Phaffia</taxon>
    </lineage>
</organism>
<sequence>MHLVSILASFSLVSFTALAQNPSFKQPSGGFDGTAGGDCTVEWVAGNWTIVSGCDNMPRFLAAVRTNFDASSTTSITYDCPNVDTSSTIYFYRMTDINSTITPIYTERFCIKANSSATCGTPAHSTQPSGTGDAWGTGYIQNSRLSLYNQEGNSAFDD</sequence>
<evidence type="ECO:0000256" key="1">
    <source>
        <dbReference type="SAM" id="SignalP"/>
    </source>
</evidence>
<evidence type="ECO:0000313" key="2">
    <source>
        <dbReference type="EMBL" id="CDZ96167.1"/>
    </source>
</evidence>
<keyword evidence="1" id="KW-0732">Signal</keyword>
<dbReference type="EMBL" id="LN483116">
    <property type="protein sequence ID" value="CDZ96167.1"/>
    <property type="molecule type" value="Genomic_DNA"/>
</dbReference>
<feature type="signal peptide" evidence="1">
    <location>
        <begin position="1"/>
        <end position="19"/>
    </location>
</feature>
<feature type="chain" id="PRO_5002521867" evidence="1">
    <location>
        <begin position="20"/>
        <end position="158"/>
    </location>
</feature>
<name>A0A0F7SGK5_PHARH</name>
<reference evidence="2" key="1">
    <citation type="submission" date="2014-08" db="EMBL/GenBank/DDBJ databases">
        <authorList>
            <person name="Sharma Rahul"/>
            <person name="Thines Marco"/>
        </authorList>
    </citation>
    <scope>NUCLEOTIDE SEQUENCE</scope>
</reference>
<accession>A0A0F7SGK5</accession>